<evidence type="ECO:0000256" key="5">
    <source>
        <dbReference type="ARBA" id="ARBA00022630"/>
    </source>
</evidence>
<comment type="cofactor">
    <cofactor evidence="1 15">
        <name>FAD</name>
        <dbReference type="ChEBI" id="CHEBI:57692"/>
    </cofactor>
</comment>
<dbReference type="PANTHER" id="PTHR10617:SF107">
    <property type="entry name" value="ELECTRON TRANSFER FLAVOPROTEIN-UBIQUINONE OXIDOREDUCTASE, MITOCHONDRIAL"/>
    <property type="match status" value="1"/>
</dbReference>
<evidence type="ECO:0000313" key="18">
    <source>
        <dbReference type="Proteomes" id="UP000250163"/>
    </source>
</evidence>
<dbReference type="AlphaFoldDB" id="A0A330LJA9"/>
<dbReference type="PROSITE" id="PS51379">
    <property type="entry name" value="4FE4S_FER_2"/>
    <property type="match status" value="1"/>
</dbReference>
<keyword evidence="18" id="KW-1185">Reference proteome</keyword>
<reference evidence="18" key="1">
    <citation type="submission" date="2018-05" db="EMBL/GenBank/DDBJ databases">
        <authorList>
            <person name="Cea G.-C."/>
            <person name="William W."/>
        </authorList>
    </citation>
    <scope>NUCLEOTIDE SEQUENCE [LARGE SCALE GENOMIC DNA]</scope>
    <source>
        <strain evidence="18">DB21MT 5</strain>
    </source>
</reference>
<dbReference type="InterPro" id="IPR040156">
    <property type="entry name" value="ETF-QO"/>
</dbReference>
<keyword evidence="13 15" id="KW-0830">Ubiquinone</keyword>
<gene>
    <name evidence="17" type="ORF">MORIYA_0452</name>
</gene>
<dbReference type="Gene3D" id="3.30.9.90">
    <property type="match status" value="1"/>
</dbReference>
<dbReference type="PROSITE" id="PS51257">
    <property type="entry name" value="PROKAR_LIPOPROTEIN"/>
    <property type="match status" value="1"/>
</dbReference>
<dbReference type="InterPro" id="IPR007859">
    <property type="entry name" value="ETF-QO/FixX_C"/>
</dbReference>
<dbReference type="FunFam" id="3.30.70.20:FF:000015">
    <property type="entry name" value="Electron transfer flavoprotein-ubiquinone oxidoreductase"/>
    <property type="match status" value="1"/>
</dbReference>
<comment type="catalytic activity">
    <reaction evidence="15">
        <text>a ubiquinone + reduced [electron-transfer flavoprotein] = a ubiquinol + oxidized [electron-transfer flavoprotein] + H(+)</text>
        <dbReference type="Rhea" id="RHEA:24052"/>
        <dbReference type="Rhea" id="RHEA-COMP:9565"/>
        <dbReference type="Rhea" id="RHEA-COMP:9566"/>
        <dbReference type="Rhea" id="RHEA-COMP:10685"/>
        <dbReference type="Rhea" id="RHEA-COMP:10686"/>
        <dbReference type="ChEBI" id="CHEBI:15378"/>
        <dbReference type="ChEBI" id="CHEBI:16389"/>
        <dbReference type="ChEBI" id="CHEBI:17976"/>
        <dbReference type="ChEBI" id="CHEBI:57692"/>
        <dbReference type="ChEBI" id="CHEBI:58307"/>
        <dbReference type="EC" id="1.5.5.1"/>
    </reaction>
</comment>
<accession>A0A330LJA9</accession>
<evidence type="ECO:0000256" key="4">
    <source>
        <dbReference type="ARBA" id="ARBA00022448"/>
    </source>
</evidence>
<dbReference type="KEGG" id="mya:MORIYA_0452"/>
<keyword evidence="14" id="KW-0472">Membrane</keyword>
<dbReference type="GO" id="GO:0016020">
    <property type="term" value="C:membrane"/>
    <property type="evidence" value="ECO:0007669"/>
    <property type="project" value="UniProtKB-SubCell"/>
</dbReference>
<keyword evidence="7 15" id="KW-0274">FAD</keyword>
<keyword evidence="4 15" id="KW-0813">Transport</keyword>
<comment type="cofactor">
    <cofactor evidence="15">
        <name>[4Fe-4S] cluster</name>
        <dbReference type="ChEBI" id="CHEBI:49883"/>
    </cofactor>
    <text evidence="15">Binds 1 [4Fe-4S] cluster.</text>
</comment>
<dbReference type="SUPFAM" id="SSF54373">
    <property type="entry name" value="FAD-linked reductases, C-terminal domain"/>
    <property type="match status" value="1"/>
</dbReference>
<evidence type="ECO:0000256" key="13">
    <source>
        <dbReference type="ARBA" id="ARBA00023075"/>
    </source>
</evidence>
<evidence type="ECO:0000259" key="16">
    <source>
        <dbReference type="PROSITE" id="PS51379"/>
    </source>
</evidence>
<evidence type="ECO:0000256" key="12">
    <source>
        <dbReference type="ARBA" id="ARBA00023014"/>
    </source>
</evidence>
<dbReference type="GO" id="GO:0004174">
    <property type="term" value="F:electron-transferring-flavoprotein dehydrogenase activity"/>
    <property type="evidence" value="ECO:0007669"/>
    <property type="project" value="UniProtKB-UniRule"/>
</dbReference>
<organism evidence="17 18">
    <name type="scientific">Moritella yayanosii</name>
    <dbReference type="NCBI Taxonomy" id="69539"/>
    <lineage>
        <taxon>Bacteria</taxon>
        <taxon>Pseudomonadati</taxon>
        <taxon>Pseudomonadota</taxon>
        <taxon>Gammaproteobacteria</taxon>
        <taxon>Alteromonadales</taxon>
        <taxon>Moritellaceae</taxon>
        <taxon>Moritella</taxon>
    </lineage>
</organism>
<dbReference type="PANTHER" id="PTHR10617">
    <property type="entry name" value="ELECTRON TRANSFER FLAVOPROTEIN-UBIQUINONE OXIDOREDUCTASE"/>
    <property type="match status" value="1"/>
</dbReference>
<dbReference type="SUPFAM" id="SSF51905">
    <property type="entry name" value="FAD/NAD(P)-binding domain"/>
    <property type="match status" value="1"/>
</dbReference>
<evidence type="ECO:0000256" key="10">
    <source>
        <dbReference type="ARBA" id="ARBA00023002"/>
    </source>
</evidence>
<keyword evidence="6 15" id="KW-0479">Metal-binding</keyword>
<dbReference type="Pfam" id="PF05187">
    <property type="entry name" value="Fer4_ETF_QO"/>
    <property type="match status" value="1"/>
</dbReference>
<evidence type="ECO:0000256" key="11">
    <source>
        <dbReference type="ARBA" id="ARBA00023004"/>
    </source>
</evidence>
<keyword evidence="9 15" id="KW-0249">Electron transport</keyword>
<dbReference type="Proteomes" id="UP000250163">
    <property type="component" value="Chromosome MORIYA"/>
</dbReference>
<evidence type="ECO:0000256" key="6">
    <source>
        <dbReference type="ARBA" id="ARBA00022723"/>
    </source>
</evidence>
<evidence type="ECO:0000256" key="7">
    <source>
        <dbReference type="ARBA" id="ARBA00022827"/>
    </source>
</evidence>
<protein>
    <recommendedName>
        <fullName evidence="15">Electron transfer flavoprotein-ubiquinone oxidoreductase</fullName>
        <shortName evidence="15">ETF-QO</shortName>
        <ecNumber evidence="15">1.5.5.1</ecNumber>
    </recommendedName>
</protein>
<dbReference type="InterPro" id="IPR017896">
    <property type="entry name" value="4Fe4S_Fe-S-bd"/>
</dbReference>
<evidence type="ECO:0000256" key="8">
    <source>
        <dbReference type="ARBA" id="ARBA00022946"/>
    </source>
</evidence>
<dbReference type="Gene3D" id="3.50.50.60">
    <property type="entry name" value="FAD/NAD(P)-binding domain"/>
    <property type="match status" value="1"/>
</dbReference>
<evidence type="ECO:0000256" key="15">
    <source>
        <dbReference type="RuleBase" id="RU366068"/>
    </source>
</evidence>
<dbReference type="InterPro" id="IPR036188">
    <property type="entry name" value="FAD/NAD-bd_sf"/>
</dbReference>
<evidence type="ECO:0000256" key="9">
    <source>
        <dbReference type="ARBA" id="ARBA00022982"/>
    </source>
</evidence>
<feature type="domain" description="4Fe-4S ferredoxin-type" evidence="16">
    <location>
        <begin position="540"/>
        <end position="569"/>
    </location>
</feature>
<keyword evidence="11 15" id="KW-0408">Iron</keyword>
<proteinExistence type="predicted"/>
<dbReference type="InterPro" id="IPR049398">
    <property type="entry name" value="ETF-QO/FixC_UQ-bd"/>
</dbReference>
<name>A0A330LJA9_9GAMM</name>
<sequence length="580" mass="64317">MPSVKRESMEFDVVIVGAGPAGLSAACRLHQLALESDTELSVCVLEKAADIGGHILAGTIFETHALDELFPDWKNLNTPVTNTVKQDDTWLLKNATTARRVPNMLVPSSLDNKHNYIISLGDLCIWLAKQAEDLGVEIFTGFAANELTFDDDGSVKGVITGDMGRDKHGNEKNNFMPGMELIGKYTLVTEGSRGHLGKQLIEKYQLDKDADPQHYGLGIKELWQIDPALHHPGLVMHSIGWPLAEHGATGGGFLYHVGKDQVYVGLITDLNYQNPYLSPFEEFQRLKLHPTFSRYLKGGKRLAYGARTITKGGYNSLPKMVFPGGLLLGCDAGTLNVAKLKGTHTAMKTGMIGAEAVFAAMALDRYKANEKREQGQEQYLNKALNKDVKLNNEIDTGNSLEHFTLLYKASWVYQELYQSRNFAPITHRCNAMLGVAWFEQNILHKSLPFTLHDSKPDHSQLQKVTQSLAITYPKPDNLLTFDRLSSVFLAHIQHDANQPCHLKLTDPSIPMSTNLPRFAEPAQRYCPAAVYEIIIIDEEVKFQINAENCIHCKACDIKDPSQNIVWTPAEGGSGPNYSGM</sequence>
<comment type="function">
    <text evidence="2 15">Accepts electrons from ETF and reduces ubiquinone.</text>
</comment>
<evidence type="ECO:0000313" key="17">
    <source>
        <dbReference type="EMBL" id="SQD76930.1"/>
    </source>
</evidence>
<dbReference type="EMBL" id="LS483250">
    <property type="protein sequence ID" value="SQD76930.1"/>
    <property type="molecule type" value="Genomic_DNA"/>
</dbReference>
<keyword evidence="10 15" id="KW-0560">Oxidoreductase</keyword>
<keyword evidence="5 15" id="KW-0285">Flavoprotein</keyword>
<dbReference type="EC" id="1.5.5.1" evidence="15"/>
<evidence type="ECO:0000256" key="3">
    <source>
        <dbReference type="ARBA" id="ARBA00004370"/>
    </source>
</evidence>
<comment type="subcellular location">
    <subcellularLocation>
        <location evidence="3">Membrane</location>
    </subcellularLocation>
</comment>
<evidence type="ECO:0000256" key="2">
    <source>
        <dbReference type="ARBA" id="ARBA00002819"/>
    </source>
</evidence>
<dbReference type="Pfam" id="PF13450">
    <property type="entry name" value="NAD_binding_8"/>
    <property type="match status" value="1"/>
</dbReference>
<dbReference type="GO" id="GO:0046872">
    <property type="term" value="F:metal ion binding"/>
    <property type="evidence" value="ECO:0007669"/>
    <property type="project" value="UniProtKB-KW"/>
</dbReference>
<dbReference type="GO" id="GO:0051539">
    <property type="term" value="F:4 iron, 4 sulfur cluster binding"/>
    <property type="evidence" value="ECO:0007669"/>
    <property type="project" value="UniProtKB-UniRule"/>
</dbReference>
<dbReference type="Pfam" id="PF21162">
    <property type="entry name" value="ETFQO_UQ-bd"/>
    <property type="match status" value="1"/>
</dbReference>
<evidence type="ECO:0000256" key="1">
    <source>
        <dbReference type="ARBA" id="ARBA00001974"/>
    </source>
</evidence>
<evidence type="ECO:0000256" key="14">
    <source>
        <dbReference type="ARBA" id="ARBA00023136"/>
    </source>
</evidence>
<dbReference type="Gene3D" id="3.30.70.20">
    <property type="match status" value="1"/>
</dbReference>
<keyword evidence="8" id="KW-0809">Transit peptide</keyword>
<keyword evidence="12 15" id="KW-0411">Iron-sulfur</keyword>
<dbReference type="SUPFAM" id="SSF54862">
    <property type="entry name" value="4Fe-4S ferredoxins"/>
    <property type="match status" value="1"/>
</dbReference>